<protein>
    <submittedName>
        <fullName evidence="2">DUF4390 domain-containing protein</fullName>
    </submittedName>
</protein>
<keyword evidence="3" id="KW-1185">Reference proteome</keyword>
<keyword evidence="1" id="KW-0732">Signal</keyword>
<evidence type="ECO:0000313" key="3">
    <source>
        <dbReference type="Proteomes" id="UP001621964"/>
    </source>
</evidence>
<sequence length="197" mass="21612">MAFITRLLKNSKLFLLPLLLAVSLHASGEGISSTRAEAVLTASGQLAVSSRFQVELPDQLKQALRQGVPLNFTLSCQLSAPTVAAYRFRIGQFVNDDSSVQYKLSFHPLTNRYRVTVGTFSTEYDQLETALRGIGAIANWKVLDSGTLSGVSPKEAKAEVRLLMSTAKLPKPFQINALTSKNWHLDSGWKSLSITQE</sequence>
<dbReference type="RefSeq" id="WP_405386984.1">
    <property type="nucleotide sequence ID" value="NZ_JBJGEB010000013.1"/>
</dbReference>
<name>A0ABW8Q5T5_9NEIS</name>
<feature type="signal peptide" evidence="1">
    <location>
        <begin position="1"/>
        <end position="26"/>
    </location>
</feature>
<dbReference type="InterPro" id="IPR025500">
    <property type="entry name" value="DUF4390"/>
</dbReference>
<organism evidence="2 3">
    <name type="scientific">Neisseria oralis</name>
    <dbReference type="NCBI Taxonomy" id="1107316"/>
    <lineage>
        <taxon>Bacteria</taxon>
        <taxon>Pseudomonadati</taxon>
        <taxon>Pseudomonadota</taxon>
        <taxon>Betaproteobacteria</taxon>
        <taxon>Neisseriales</taxon>
        <taxon>Neisseriaceae</taxon>
        <taxon>Neisseria</taxon>
    </lineage>
</organism>
<dbReference type="Pfam" id="PF14334">
    <property type="entry name" value="DUF4390"/>
    <property type="match status" value="1"/>
</dbReference>
<feature type="chain" id="PRO_5047228636" evidence="1">
    <location>
        <begin position="27"/>
        <end position="197"/>
    </location>
</feature>
<reference evidence="2 3" key="1">
    <citation type="submission" date="2024-11" db="EMBL/GenBank/DDBJ databases">
        <authorList>
            <person name="Mikucki A.G."/>
            <person name="Kahler C.M."/>
        </authorList>
    </citation>
    <scope>NUCLEOTIDE SEQUENCE [LARGE SCALE GENOMIC DNA]</scope>
    <source>
        <strain evidence="2 3">EXNM717</strain>
    </source>
</reference>
<proteinExistence type="predicted"/>
<evidence type="ECO:0000313" key="2">
    <source>
        <dbReference type="EMBL" id="MFK7642929.1"/>
    </source>
</evidence>
<dbReference type="Proteomes" id="UP001621964">
    <property type="component" value="Unassembled WGS sequence"/>
</dbReference>
<dbReference type="EMBL" id="JBJGEB010000013">
    <property type="protein sequence ID" value="MFK7642929.1"/>
    <property type="molecule type" value="Genomic_DNA"/>
</dbReference>
<accession>A0ABW8Q5T5</accession>
<gene>
    <name evidence="2" type="ORF">ACI43T_10625</name>
</gene>
<evidence type="ECO:0000256" key="1">
    <source>
        <dbReference type="SAM" id="SignalP"/>
    </source>
</evidence>
<comment type="caution">
    <text evidence="2">The sequence shown here is derived from an EMBL/GenBank/DDBJ whole genome shotgun (WGS) entry which is preliminary data.</text>
</comment>